<sequence length="284" mass="31791">MIEFDCLRVTGKIDCFTLRQMDGNVGILGEQNSNKEYIVKASMKQVKSWGRLYLNGVDVLALKDEEFKSYLWVKISQIPSDPYVLFSELYDIRSHFVEIVRSHSDQSHYAEDLALEYIKLLGLETSVLDKYSFQLNPVEAKKASIALASFLNPELIFVEDIGCGLNDTQVNVILNSLLDLESVVDSSFVILDNDPAVISRMADYVVVMLKGEVIEEGSEVLSYPLHPYTQAYLGGYLRPSPLGKGCKFSSSCPFSSAKCLQNPPYVDLGGKKVKCNLYPLVNKK</sequence>
<keyword evidence="3" id="KW-1185">Reference proteome</keyword>
<dbReference type="Proteomes" id="UP000470772">
    <property type="component" value="Unassembled WGS sequence"/>
</dbReference>
<accession>A0A6A9QW53</accession>
<dbReference type="SUPFAM" id="SSF52540">
    <property type="entry name" value="P-loop containing nucleoside triphosphate hydrolases"/>
    <property type="match status" value="1"/>
</dbReference>
<dbReference type="GO" id="GO:0016887">
    <property type="term" value="F:ATP hydrolysis activity"/>
    <property type="evidence" value="ECO:0007669"/>
    <property type="project" value="InterPro"/>
</dbReference>
<proteinExistence type="predicted"/>
<evidence type="ECO:0000313" key="3">
    <source>
        <dbReference type="Proteomes" id="UP000470772"/>
    </source>
</evidence>
<protein>
    <submittedName>
        <fullName evidence="2">ABC transporter ATP-binding protein</fullName>
    </submittedName>
</protein>
<feature type="domain" description="ABC transporter" evidence="1">
    <location>
        <begin position="2"/>
        <end position="233"/>
    </location>
</feature>
<dbReference type="InterPro" id="IPR027417">
    <property type="entry name" value="P-loop_NTPase"/>
</dbReference>
<dbReference type="Gene3D" id="3.40.50.300">
    <property type="entry name" value="P-loop containing nucleotide triphosphate hydrolases"/>
    <property type="match status" value="1"/>
</dbReference>
<keyword evidence="2" id="KW-0547">Nucleotide-binding</keyword>
<dbReference type="OrthoDB" id="42574at2157"/>
<dbReference type="InterPro" id="IPR003439">
    <property type="entry name" value="ABC_transporter-like_ATP-bd"/>
</dbReference>
<evidence type="ECO:0000259" key="1">
    <source>
        <dbReference type="PROSITE" id="PS50893"/>
    </source>
</evidence>
<dbReference type="AlphaFoldDB" id="A0A6A9QW53"/>
<dbReference type="GO" id="GO:0005524">
    <property type="term" value="F:ATP binding"/>
    <property type="evidence" value="ECO:0007669"/>
    <property type="project" value="UniProtKB-KW"/>
</dbReference>
<dbReference type="PANTHER" id="PTHR43067:SF3">
    <property type="entry name" value="MALTOSE ABC TRANSPORTER, ATP-BINDING PROTEIN"/>
    <property type="match status" value="1"/>
</dbReference>
<dbReference type="EMBL" id="WGGD01000005">
    <property type="protein sequence ID" value="MUN29933.1"/>
    <property type="molecule type" value="Genomic_DNA"/>
</dbReference>
<reference evidence="2 3" key="1">
    <citation type="submission" date="2019-10" db="EMBL/GenBank/DDBJ databases">
        <title>Sequencing and Assembly of Multiple Reported Metal-Biooxidizing Members of the Extremely Thermoacidophilic Archaeal Family Sulfolobaceae.</title>
        <authorList>
            <person name="Counts J.A."/>
            <person name="Kelly R.M."/>
        </authorList>
    </citation>
    <scope>NUCLEOTIDE SEQUENCE [LARGE SCALE GENOMIC DNA]</scope>
    <source>
        <strain evidence="2 3">DSM 6482</strain>
    </source>
</reference>
<dbReference type="RefSeq" id="WP_054838443.1">
    <property type="nucleotide sequence ID" value="NZ_BBBY01000009.1"/>
</dbReference>
<organism evidence="2 3">
    <name type="scientific">Sulfuracidifex metallicus DSM 6482 = JCM 9184</name>
    <dbReference type="NCBI Taxonomy" id="523847"/>
    <lineage>
        <taxon>Archaea</taxon>
        <taxon>Thermoproteota</taxon>
        <taxon>Thermoprotei</taxon>
        <taxon>Sulfolobales</taxon>
        <taxon>Sulfolobaceae</taxon>
        <taxon>Sulfuracidifex</taxon>
    </lineage>
</organism>
<evidence type="ECO:0000313" key="2">
    <source>
        <dbReference type="EMBL" id="MUN29933.1"/>
    </source>
</evidence>
<comment type="caution">
    <text evidence="2">The sequence shown here is derived from an EMBL/GenBank/DDBJ whole genome shotgun (WGS) entry which is preliminary data.</text>
</comment>
<dbReference type="PANTHER" id="PTHR43067">
    <property type="entry name" value="OLIGOPEPTIDE/DIPEPTIDE ABC TRANSPORTER, ATPASE SUBUNIT"/>
    <property type="match status" value="1"/>
</dbReference>
<gene>
    <name evidence="2" type="ORF">GC250_10925</name>
</gene>
<dbReference type="PROSITE" id="PS50893">
    <property type="entry name" value="ABC_TRANSPORTER_2"/>
    <property type="match status" value="1"/>
</dbReference>
<keyword evidence="2" id="KW-0067">ATP-binding</keyword>
<name>A0A6A9QW53_SULME</name>